<dbReference type="AlphaFoldDB" id="Q97KU9"/>
<evidence type="ECO:0008006" key="3">
    <source>
        <dbReference type="Google" id="ProtNLM"/>
    </source>
</evidence>
<dbReference type="KEGG" id="cac:CA_C0817"/>
<organism evidence="1 2">
    <name type="scientific">Clostridium acetobutylicum (strain ATCC 824 / DSM 792 / JCM 1419 / IAM 19013 / LMG 5710 / NBRC 13948 / NRRL B-527 / VKM B-1787 / 2291 / W)</name>
    <dbReference type="NCBI Taxonomy" id="272562"/>
    <lineage>
        <taxon>Bacteria</taxon>
        <taxon>Bacillati</taxon>
        <taxon>Bacillota</taxon>
        <taxon>Clostridia</taxon>
        <taxon>Eubacteriales</taxon>
        <taxon>Clostridiaceae</taxon>
        <taxon>Clostridium</taxon>
    </lineage>
</organism>
<sequence>MLKLTFKVNGDGKVDNEDLKIIAQSTTH</sequence>
<dbReference type="STRING" id="272562.CA_C0817"/>
<protein>
    <recommendedName>
        <fullName evidence="3">EF-hand domain-containing protein</fullName>
    </recommendedName>
</protein>
<dbReference type="EMBL" id="AE001437">
    <property type="protein sequence ID" value="AAK78793.1"/>
    <property type="molecule type" value="Genomic_DNA"/>
</dbReference>
<dbReference type="HOGENOM" id="CLU_3412471_0_0_9"/>
<evidence type="ECO:0000313" key="2">
    <source>
        <dbReference type="Proteomes" id="UP000000814"/>
    </source>
</evidence>
<accession>Q97KU9</accession>
<reference evidence="1 2" key="1">
    <citation type="journal article" date="2001" name="J. Bacteriol.">
        <title>Genome sequence and comparative analysis of the solvent-producing bacterium Clostridium acetobutylicum.</title>
        <authorList>
            <person name="Nolling J."/>
            <person name="Breton G."/>
            <person name="Omelchenko M.V."/>
            <person name="Makarova K.S."/>
            <person name="Zeng Q."/>
            <person name="Gibson R."/>
            <person name="Lee H.M."/>
            <person name="Dubois J."/>
            <person name="Qiu D."/>
            <person name="Hitti J."/>
            <person name="Wolf Y.I."/>
            <person name="Tatusov R.L."/>
            <person name="Sabathe F."/>
            <person name="Doucette-Stamm L."/>
            <person name="Soucaille P."/>
            <person name="Daly M.J."/>
            <person name="Bennett G.N."/>
            <person name="Koonin E.V."/>
            <person name="Smith D.R."/>
        </authorList>
    </citation>
    <scope>NUCLEOTIDE SEQUENCE [LARGE SCALE GENOMIC DNA]</scope>
    <source>
        <strain evidence="2">ATCC 824 / DSM 792 / JCM 1419 / LMG 5710 / VKM B-1787</strain>
    </source>
</reference>
<keyword evidence="2" id="KW-1185">Reference proteome</keyword>
<gene>
    <name evidence="1" type="ordered locus">CA_C0817</name>
</gene>
<dbReference type="Proteomes" id="UP000000814">
    <property type="component" value="Chromosome"/>
</dbReference>
<dbReference type="PIR" id="F97000">
    <property type="entry name" value="F97000"/>
</dbReference>
<evidence type="ECO:0000313" key="1">
    <source>
        <dbReference type="EMBL" id="AAK78793.1"/>
    </source>
</evidence>
<proteinExistence type="predicted"/>
<name>Q97KU9_CLOAB</name>